<dbReference type="AlphaFoldDB" id="A0AAY4AJB5"/>
<protein>
    <recommendedName>
        <fullName evidence="6">Plasmalemma vesicle-associated protein-like</fullName>
    </recommendedName>
</protein>
<dbReference type="RefSeq" id="XP_028833391.1">
    <property type="nucleotide sequence ID" value="XM_028977558.1"/>
</dbReference>
<dbReference type="PANTHER" id="PTHR21687">
    <property type="entry name" value="PLASMALEMMA VESICLE-ASSOCIATED PROTEIN"/>
    <property type="match status" value="1"/>
</dbReference>
<evidence type="ECO:0000256" key="1">
    <source>
        <dbReference type="SAM" id="Coils"/>
    </source>
</evidence>
<keyword evidence="1" id="KW-0175">Coiled coil</keyword>
<dbReference type="Pfam" id="PF06637">
    <property type="entry name" value="PV-1"/>
    <property type="match status" value="1"/>
</dbReference>
<organism evidence="4 5">
    <name type="scientific">Denticeps clupeoides</name>
    <name type="common">denticle herring</name>
    <dbReference type="NCBI Taxonomy" id="299321"/>
    <lineage>
        <taxon>Eukaryota</taxon>
        <taxon>Metazoa</taxon>
        <taxon>Chordata</taxon>
        <taxon>Craniata</taxon>
        <taxon>Vertebrata</taxon>
        <taxon>Euteleostomi</taxon>
        <taxon>Actinopterygii</taxon>
        <taxon>Neopterygii</taxon>
        <taxon>Teleostei</taxon>
        <taxon>Clupei</taxon>
        <taxon>Clupeiformes</taxon>
        <taxon>Denticipitoidei</taxon>
        <taxon>Denticipitidae</taxon>
        <taxon>Denticeps</taxon>
    </lineage>
</organism>
<accession>A0AAY4AJB5</accession>
<evidence type="ECO:0000313" key="4">
    <source>
        <dbReference type="Ensembl" id="ENSDCDP00010008964.1"/>
    </source>
</evidence>
<keyword evidence="5" id="KW-1185">Reference proteome</keyword>
<reference evidence="4 5" key="1">
    <citation type="submission" date="2020-06" db="EMBL/GenBank/DDBJ databases">
        <authorList>
            <consortium name="Wellcome Sanger Institute Data Sharing"/>
        </authorList>
    </citation>
    <scope>NUCLEOTIDE SEQUENCE [LARGE SCALE GENOMIC DNA]</scope>
</reference>
<reference evidence="4" key="2">
    <citation type="submission" date="2025-08" db="UniProtKB">
        <authorList>
            <consortium name="Ensembl"/>
        </authorList>
    </citation>
    <scope>IDENTIFICATION</scope>
</reference>
<dbReference type="GeneTree" id="ENSGT00390000006166"/>
<dbReference type="GO" id="GO:0043114">
    <property type="term" value="P:regulation of vascular permeability"/>
    <property type="evidence" value="ECO:0007669"/>
    <property type="project" value="TreeGrafter"/>
</dbReference>
<dbReference type="PANTHER" id="PTHR21687:SF5">
    <property type="entry name" value="PLASMALEMMA VESICLE-ASSOCIATED PROTEIN"/>
    <property type="match status" value="1"/>
</dbReference>
<feature type="region of interest" description="Disordered" evidence="2">
    <location>
        <begin position="461"/>
        <end position="489"/>
    </location>
</feature>
<dbReference type="Proteomes" id="UP000694580">
    <property type="component" value="Chromosome 4"/>
</dbReference>
<feature type="compositionally biased region" description="Gly residues" evidence="2">
    <location>
        <begin position="461"/>
        <end position="480"/>
    </location>
</feature>
<feature type="transmembrane region" description="Helical" evidence="3">
    <location>
        <begin position="32"/>
        <end position="54"/>
    </location>
</feature>
<dbReference type="GeneID" id="114788719"/>
<keyword evidence="3" id="KW-1133">Transmembrane helix</keyword>
<dbReference type="GO" id="GO:0002693">
    <property type="term" value="P:positive regulation of cellular extravasation"/>
    <property type="evidence" value="ECO:0007669"/>
    <property type="project" value="TreeGrafter"/>
</dbReference>
<keyword evidence="3" id="KW-0812">Transmembrane</keyword>
<proteinExistence type="predicted"/>
<feature type="coiled-coil region" evidence="1">
    <location>
        <begin position="171"/>
        <end position="198"/>
    </location>
</feature>
<evidence type="ECO:0000256" key="3">
    <source>
        <dbReference type="SAM" id="Phobius"/>
    </source>
</evidence>
<sequence length="585" mass="62080">MYNSSYSQARYGMDVKKIHKAKGKSCGYYMKIIFLFSSLIQSLIIVSLVLFLVYGEPETSAAEKRLQELDDSFNTVSAERAKLQKDKASLTKELNLTNTKLLQVSKNLTELVKITNESYWVIMGIQQKPVTPCLPAVTRCAPCNTQCGFSNQNGQLQFQNQQLQTMLSIINKNFTDTVDFMKAELANSNRERDTLTLETISLRQSKNTLEEHLRRYEQTCQDDFVRSLAGIPTVTQEFQRKIDSLVPQLIPLHISCDKQREQLEQIQNNCSILSRQVESKFQPYLDNVAAKVSTLTGQASSLQAKKNALDAELRWCKHNRSALMENGARSLKAAQDRHDGDMQRVLLEQRKLRGECDLKDSTLKLKESNINMLSEKIKDLNASLAHCVPRPSPPKTMPGIPSGPWSGGVGTGPSSAGASGVGSTGTGFGRPAFTGLGNTGSLGLGTSSLGSAGLGRLGPGSTGTGLGSIGTTGTGLGGTGQTEVGRTVAGGTGFGMTGLGNTGLPSGTGLLGSGSSATGLGRTGTGLGLGSSATALGGSAGLFPGVGTGTLSGGLGRPGVTGPSSSSNNQINQLLKEMQKYIKPN</sequence>
<keyword evidence="3" id="KW-0472">Membrane</keyword>
<dbReference type="InterPro" id="IPR009538">
    <property type="entry name" value="PV-1"/>
</dbReference>
<name>A0AAY4AJB5_9TELE</name>
<reference evidence="4" key="3">
    <citation type="submission" date="2025-09" db="UniProtKB">
        <authorList>
            <consortium name="Ensembl"/>
        </authorList>
    </citation>
    <scope>IDENTIFICATION</scope>
</reference>
<evidence type="ECO:0000313" key="5">
    <source>
        <dbReference type="Proteomes" id="UP000694580"/>
    </source>
</evidence>
<dbReference type="Ensembl" id="ENSDCDT00010009418.1">
    <property type="protein sequence ID" value="ENSDCDP00010008964.1"/>
    <property type="gene ID" value="ENSDCDG00010004033.1"/>
</dbReference>
<gene>
    <name evidence="4" type="primary">plvapa</name>
</gene>
<evidence type="ECO:0008006" key="6">
    <source>
        <dbReference type="Google" id="ProtNLM"/>
    </source>
</evidence>
<feature type="coiled-coil region" evidence="1">
    <location>
        <begin position="66"/>
        <end position="100"/>
    </location>
</feature>
<evidence type="ECO:0000256" key="2">
    <source>
        <dbReference type="SAM" id="MobiDB-lite"/>
    </source>
</evidence>